<reference evidence="2" key="1">
    <citation type="submission" date="2023-07" db="EMBL/GenBank/DDBJ databases">
        <title>Comparative genomics of clinical Stenotrophomonas maltophilia isolates reveals regions of diversity which correlate with colonization and persistence in vivo.</title>
        <authorList>
            <person name="Mcdaniel M.S."/>
            <person name="Swords W.E."/>
            <person name="Sumpter N.A."/>
            <person name="Lindgren N.R."/>
            <person name="Billiot C.E."/>
        </authorList>
    </citation>
    <scope>NUCLEOTIDE SEQUENCE</scope>
    <source>
        <strain evidence="2">Ism4</strain>
    </source>
</reference>
<dbReference type="Proteomes" id="UP001251948">
    <property type="component" value="Unassembled WGS sequence"/>
</dbReference>
<evidence type="ECO:0000313" key="3">
    <source>
        <dbReference type="Proteomes" id="UP001251948"/>
    </source>
</evidence>
<evidence type="ECO:0000313" key="2">
    <source>
        <dbReference type="EMBL" id="MDT3468915.1"/>
    </source>
</evidence>
<gene>
    <name evidence="2" type="ORF">ROV92_13075</name>
</gene>
<accession>A0AAJ2MUS9</accession>
<dbReference type="EMBL" id="JAVSKO010000005">
    <property type="protein sequence ID" value="MDT3468915.1"/>
    <property type="molecule type" value="Genomic_DNA"/>
</dbReference>
<sequence>MVTPAEQPRFDQPVVDARGFATQPWMNYWLRMASFLSQEDLSAVVAELQRRVDELESGQSLSFQILGQGSVSINGVPQPGSVVVISLQGDTALPGNTQYYGTGPTGTKGWFPVSGAITVNSGELTKAVGTDGVTNLGLADLANSGVGAGLVKITRDAKGRVSGTQAATTDDLPAGSTNKYFPEAPNDGNTYGRKNLTWVAITTGGFGPPPTDGSPYIGLDGAWEKANGPGSRFWLIEYPLLTDQVGNQLTDQAGNFLMGNSPIIPPGWPASTTVINSVSSGALQSMTLAEANALPNPSDFQMVAITDLTGGREPCWYDNTVASGTKWRRFSDRSIAN</sequence>
<evidence type="ECO:0000256" key="1">
    <source>
        <dbReference type="SAM" id="MobiDB-lite"/>
    </source>
</evidence>
<dbReference type="RefSeq" id="WP_312562635.1">
    <property type="nucleotide sequence ID" value="NZ_JAVSKO010000005.1"/>
</dbReference>
<comment type="caution">
    <text evidence="2">The sequence shown here is derived from an EMBL/GenBank/DDBJ whole genome shotgun (WGS) entry which is preliminary data.</text>
</comment>
<feature type="region of interest" description="Disordered" evidence="1">
    <location>
        <begin position="162"/>
        <end position="187"/>
    </location>
</feature>
<proteinExistence type="predicted"/>
<protein>
    <submittedName>
        <fullName evidence="2">Uncharacterized protein</fullName>
    </submittedName>
</protein>
<dbReference type="Gene3D" id="1.20.5.320">
    <property type="entry name" value="6-Phosphogluconate Dehydrogenase, domain 3"/>
    <property type="match status" value="1"/>
</dbReference>
<name>A0AAJ2MUS9_STEMA</name>
<organism evidence="2 3">
    <name type="scientific">Stenotrophomonas maltophilia</name>
    <name type="common">Pseudomonas maltophilia</name>
    <name type="synonym">Xanthomonas maltophilia</name>
    <dbReference type="NCBI Taxonomy" id="40324"/>
    <lineage>
        <taxon>Bacteria</taxon>
        <taxon>Pseudomonadati</taxon>
        <taxon>Pseudomonadota</taxon>
        <taxon>Gammaproteobacteria</taxon>
        <taxon>Lysobacterales</taxon>
        <taxon>Lysobacteraceae</taxon>
        <taxon>Stenotrophomonas</taxon>
        <taxon>Stenotrophomonas maltophilia group</taxon>
    </lineage>
</organism>
<dbReference type="AlphaFoldDB" id="A0AAJ2MUS9"/>